<dbReference type="Pfam" id="PF02018">
    <property type="entry name" value="CBM_4_9"/>
    <property type="match status" value="2"/>
</dbReference>
<feature type="domain" description="Glycoside hydrolase 123 N-terminal" evidence="7">
    <location>
        <begin position="391"/>
        <end position="508"/>
    </location>
</feature>
<dbReference type="InterPro" id="IPR003305">
    <property type="entry name" value="CenC_carb-bd"/>
</dbReference>
<feature type="signal peptide" evidence="3">
    <location>
        <begin position="1"/>
        <end position="26"/>
    </location>
</feature>
<evidence type="ECO:0000256" key="2">
    <source>
        <dbReference type="ARBA" id="ARBA00022801"/>
    </source>
</evidence>
<dbReference type="Pfam" id="PF22680">
    <property type="entry name" value="Glyco_hydro_123_N_2"/>
    <property type="match status" value="1"/>
</dbReference>
<evidence type="ECO:0000259" key="7">
    <source>
        <dbReference type="Pfam" id="PF22680"/>
    </source>
</evidence>
<feature type="domain" description="Carbohydrate-binding" evidence="5">
    <location>
        <begin position="1153"/>
        <end position="1321"/>
    </location>
</feature>
<dbReference type="InterPro" id="IPR010502">
    <property type="entry name" value="Carb-bd_dom_fam9"/>
</dbReference>
<name>A0ABW0HZS1_9BACL</name>
<evidence type="ECO:0000313" key="9">
    <source>
        <dbReference type="Proteomes" id="UP001596113"/>
    </source>
</evidence>
<gene>
    <name evidence="8" type="ORF">ACFPOF_17395</name>
</gene>
<dbReference type="SUPFAM" id="SSF49344">
    <property type="entry name" value="CBD9-like"/>
    <property type="match status" value="2"/>
</dbReference>
<dbReference type="Gene3D" id="2.60.40.1190">
    <property type="match status" value="2"/>
</dbReference>
<dbReference type="InterPro" id="IPR025150">
    <property type="entry name" value="GH123_cat"/>
</dbReference>
<feature type="chain" id="PRO_5045613991" evidence="3">
    <location>
        <begin position="27"/>
        <end position="1814"/>
    </location>
</feature>
<dbReference type="RefSeq" id="WP_378134883.1">
    <property type="nucleotide sequence ID" value="NZ_JBHSMI010000028.1"/>
</dbReference>
<evidence type="ECO:0000256" key="3">
    <source>
        <dbReference type="SAM" id="SignalP"/>
    </source>
</evidence>
<accession>A0ABW0HZS1</accession>
<proteinExistence type="inferred from homology"/>
<feature type="domain" description="CBM-cenC" evidence="4">
    <location>
        <begin position="201"/>
        <end position="337"/>
    </location>
</feature>
<keyword evidence="9" id="KW-1185">Reference proteome</keyword>
<dbReference type="Proteomes" id="UP001596113">
    <property type="component" value="Unassembled WGS sequence"/>
</dbReference>
<evidence type="ECO:0000259" key="6">
    <source>
        <dbReference type="Pfam" id="PF13320"/>
    </source>
</evidence>
<dbReference type="Pfam" id="PF13320">
    <property type="entry name" value="GH123_cat"/>
    <property type="match status" value="1"/>
</dbReference>
<protein>
    <submittedName>
        <fullName evidence="8">Glycoside hydrolase domain-containing protein</fullName>
    </submittedName>
</protein>
<evidence type="ECO:0000256" key="1">
    <source>
        <dbReference type="ARBA" id="ARBA00007495"/>
    </source>
</evidence>
<feature type="domain" description="Glycoside hydrolase 123 catalytic" evidence="6">
    <location>
        <begin position="627"/>
        <end position="828"/>
    </location>
</feature>
<comment type="caution">
    <text evidence="8">The sequence shown here is derived from an EMBL/GenBank/DDBJ whole genome shotgun (WGS) entry which is preliminary data.</text>
</comment>
<comment type="similarity">
    <text evidence="1">Belongs to the glycosyl hydrolase 10 (cellulase F) family.</text>
</comment>
<dbReference type="Gene3D" id="2.60.120.260">
    <property type="entry name" value="Galactose-binding domain-like"/>
    <property type="match status" value="2"/>
</dbReference>
<feature type="domain" description="CBM-cenC" evidence="4">
    <location>
        <begin position="41"/>
        <end position="178"/>
    </location>
</feature>
<feature type="domain" description="Carbohydrate-binding" evidence="5">
    <location>
        <begin position="1350"/>
        <end position="1498"/>
    </location>
</feature>
<dbReference type="InterPro" id="IPR053850">
    <property type="entry name" value="Glyco_hydro_123_N_2"/>
</dbReference>
<sequence length="1814" mass="198814">MTTWRSKSKKWAIQWLILCLIVPVFAGAGVAPKKAAAAAVNLFENGGFEQQSGGNPVGWVNTGNANFGISTAVKHSGSSSVFFEYPNNGDTATWNYNWRYGSNIPIDDKEEYELSVWVKADDPTKPGRPSVNLDYIGDNGWMTSRMMALDNVTGDWQRLIFRFEIVPGVRQVVPYLFITGGTGKIYFDDVSIVRLSASSANKFDNGGFELQAGGKPVGWVNTGNANFGVSSDVKHSGSSSVFFEYPNNGDTATWNYNWRYGSSIPIDDKEEYELSVWVKADDPTKPGRPSVNLDYIGDNGWMTSRMMALDNVTGEWQKLVFRFEIVPGVRQVMPYLFITGGTGKIYFDDISLVQLNVGSAPESVEGTYSVWTAPNISNVKRDAAPLASTAVNLEMAKREYQSGQVLLTAHGGYVNITNSEISDLTSGSATIPASQIEKFVQHYVKTTNRSNSAYEPGWYPDALIPYAPYMTLNESIQVQSGNNQAIWFTVKTDENTPAGLYTGTISITANGTTEQVPITVRVRDFALPAENHAQTAFAVWGDWNLSYGYPGLVENSPEYWQIMRNYYEFLLNYHVTPTYLPIPWDYEHYADLAAPYVNDPRVSAYNIPYTIGDFDKGPNGDQESRAEKLVQSLKNKGLIGKAYYYLGGEIDEPPPEKYPLVKTRSQQIKAIDPNLRHVVTVGLHPDLKNDVNTFAPLFREFDSDEYLQQVKDFQANGGNMWWYGCVVPTNPYPTYHIDDDLISARLIPWMQRSYGIEGNLYWSVNVYAKWTGFQYIARDIWNDPMAFPGANGDGFLLYPGYKYGLNGPIGTLRLQAIRDGNQDYEYLWLLEERIKQAAQQLGVVVSAKELIQPYYDRLFTNVKAFTKSPQDLQQVRSEIADYIEELAMNPKALVVFKDQPMQYSKKEVIVYAEKGTTVSINNVSVNAEPIAGNNVSDQYRYVADFNLGMNNVTVKLSKGGAERELTKSVWLKSRGLEPIMLNKVIHDFTSANGILTDDNAQIVGVTNDHAAGGGKALQVRFPDGAAGTYPYPGISIPVKEDSKDFSWASTVELDIYRASGDDERWYNILLRDPDGNILYNGQLADLRQGDNHISFDLSKVTKDISNVNSVQIWTWPYALGTDIYISNLYLHGVDKEAMKQYDLPYSQTIPYLDGKLKEQIWDTRTSLTNRSGTTDNQAAASFTYNDEYLLAAVSVKDNQIVNSGSANPWDDDSVEIYVDGTGKQGAYDDHTVRYVFRANDPQVHIYRQTPKANEQVKYGYEATEEGYNIEVAIPWRSLGITPIAGNIIGVTAHVNDKDVNDANASAAGMLALTENSSQDAQSSVAWLPKKFTKAKATYRLEKVGSDAMSIDGVVNEEAWNMNWNIGYKAFGNLLDASSGGRLGLLWSPDYLYAAFDVKDGHIRSTTTNPVWVDSSVELFVDSNFVQGARDPGTHQYTIRVDDPATYYNGAVNADKTQGIIQKSTRTTDGYQVEMAIPWTTIGITAEAGKKIGVTAHINLVEPNNPNGVALSLADNGLADGANTANYVAFELKALPIQVVDTIPPEITGAKSSEPNVNGWYNTDVTVHFTASDSGSGIQSVTPDTVVSAEGADQFVTGTAVDSAGNSSSATVGGISIDKTGPVIVDTTLASGSFKTTDTITIDFTATDALSGLDSVEAKLNGDTVTQGQSISLQSNAGSNVLEITATDKAGNVTVKSLPFAVDLYVNVDIKPETLNPKSQGGDNSITAKIDLPAELDVASIDLQSIKLILNGSSISAQSSNLSGGDNHSITVKFNRKELIALVGNQSGTVTIILAGNTSGGAGFTGSDTINVLHK</sequence>
<keyword evidence="2 8" id="KW-0378">Hydrolase</keyword>
<evidence type="ECO:0000259" key="5">
    <source>
        <dbReference type="Pfam" id="PF06452"/>
    </source>
</evidence>
<dbReference type="EMBL" id="JBHSMI010000028">
    <property type="protein sequence ID" value="MFC5404512.1"/>
    <property type="molecule type" value="Genomic_DNA"/>
</dbReference>
<dbReference type="Pfam" id="PF06452">
    <property type="entry name" value="CBM9_1"/>
    <property type="match status" value="2"/>
</dbReference>
<dbReference type="GO" id="GO:0016787">
    <property type="term" value="F:hydrolase activity"/>
    <property type="evidence" value="ECO:0007669"/>
    <property type="project" value="UniProtKB-KW"/>
</dbReference>
<evidence type="ECO:0000313" key="8">
    <source>
        <dbReference type="EMBL" id="MFC5404512.1"/>
    </source>
</evidence>
<organism evidence="8 9">
    <name type="scientific">Cohnella soli</name>
    <dbReference type="NCBI Taxonomy" id="425005"/>
    <lineage>
        <taxon>Bacteria</taxon>
        <taxon>Bacillati</taxon>
        <taxon>Bacillota</taxon>
        <taxon>Bacilli</taxon>
        <taxon>Bacillales</taxon>
        <taxon>Paenibacillaceae</taxon>
        <taxon>Cohnella</taxon>
    </lineage>
</organism>
<keyword evidence="3" id="KW-0732">Signal</keyword>
<reference evidence="9" key="1">
    <citation type="journal article" date="2019" name="Int. J. Syst. Evol. Microbiol.">
        <title>The Global Catalogue of Microorganisms (GCM) 10K type strain sequencing project: providing services to taxonomists for standard genome sequencing and annotation.</title>
        <authorList>
            <consortium name="The Broad Institute Genomics Platform"/>
            <consortium name="The Broad Institute Genome Sequencing Center for Infectious Disease"/>
            <person name="Wu L."/>
            <person name="Ma J."/>
        </authorList>
    </citation>
    <scope>NUCLEOTIDE SEQUENCE [LARGE SCALE GENOMIC DNA]</scope>
    <source>
        <strain evidence="9">CGMCC 1.18575</strain>
    </source>
</reference>
<dbReference type="InterPro" id="IPR008979">
    <property type="entry name" value="Galactose-bd-like_sf"/>
</dbReference>
<dbReference type="SUPFAM" id="SSF49785">
    <property type="entry name" value="Galactose-binding domain-like"/>
    <property type="match status" value="2"/>
</dbReference>
<evidence type="ECO:0000259" key="4">
    <source>
        <dbReference type="Pfam" id="PF02018"/>
    </source>
</evidence>